<evidence type="ECO:0000313" key="3">
    <source>
        <dbReference type="EMBL" id="SEB89191.1"/>
    </source>
</evidence>
<dbReference type="EMBL" id="FNTH01000001">
    <property type="protein sequence ID" value="SEB89191.1"/>
    <property type="molecule type" value="Genomic_DNA"/>
</dbReference>
<dbReference type="AlphaFoldDB" id="A0A1H4N1L9"/>
<protein>
    <recommendedName>
        <fullName evidence="5">Porin</fullName>
    </recommendedName>
</protein>
<feature type="chain" id="PRO_5011479418" description="Porin" evidence="2">
    <location>
        <begin position="22"/>
        <end position="81"/>
    </location>
</feature>
<gene>
    <name evidence="3" type="ORF">SAMN05444164_0492</name>
</gene>
<evidence type="ECO:0008006" key="5">
    <source>
        <dbReference type="Google" id="ProtNLM"/>
    </source>
</evidence>
<evidence type="ECO:0000256" key="1">
    <source>
        <dbReference type="SAM" id="MobiDB-lite"/>
    </source>
</evidence>
<feature type="compositionally biased region" description="Polar residues" evidence="1">
    <location>
        <begin position="38"/>
        <end position="48"/>
    </location>
</feature>
<evidence type="ECO:0000256" key="2">
    <source>
        <dbReference type="SAM" id="SignalP"/>
    </source>
</evidence>
<sequence>MRKTCFAVIAVLLPAAAFAQAGDRRNFQTPPDAGRTLPSKSATRSNPCSSYGPGFVKVEGSDTCVRLGGAISVGAGVSSGR</sequence>
<keyword evidence="2" id="KW-0732">Signal</keyword>
<feature type="region of interest" description="Disordered" evidence="1">
    <location>
        <begin position="23"/>
        <end position="48"/>
    </location>
</feature>
<name>A0A1H4N1L9_9BRAD</name>
<dbReference type="Proteomes" id="UP000198992">
    <property type="component" value="Unassembled WGS sequence"/>
</dbReference>
<dbReference type="OrthoDB" id="8255413at2"/>
<reference evidence="3 4" key="1">
    <citation type="submission" date="2016-10" db="EMBL/GenBank/DDBJ databases">
        <authorList>
            <person name="de Groot N.N."/>
        </authorList>
    </citation>
    <scope>NUCLEOTIDE SEQUENCE [LARGE SCALE GENOMIC DNA]</scope>
    <source>
        <strain evidence="3 4">MT12</strain>
    </source>
</reference>
<evidence type="ECO:0000313" key="4">
    <source>
        <dbReference type="Proteomes" id="UP000198992"/>
    </source>
</evidence>
<accession>A0A1H4N1L9</accession>
<dbReference type="RefSeq" id="WP_143046569.1">
    <property type="nucleotide sequence ID" value="NZ_FNTH01000001.1"/>
</dbReference>
<proteinExistence type="predicted"/>
<feature type="signal peptide" evidence="2">
    <location>
        <begin position="1"/>
        <end position="21"/>
    </location>
</feature>
<organism evidence="3 4">
    <name type="scientific">Bradyrhizobium erythrophlei</name>
    <dbReference type="NCBI Taxonomy" id="1437360"/>
    <lineage>
        <taxon>Bacteria</taxon>
        <taxon>Pseudomonadati</taxon>
        <taxon>Pseudomonadota</taxon>
        <taxon>Alphaproteobacteria</taxon>
        <taxon>Hyphomicrobiales</taxon>
        <taxon>Nitrobacteraceae</taxon>
        <taxon>Bradyrhizobium</taxon>
    </lineage>
</organism>